<reference evidence="8 9" key="1">
    <citation type="submission" date="2016-10" db="EMBL/GenBank/DDBJ databases">
        <authorList>
            <person name="de Groot N.N."/>
        </authorList>
    </citation>
    <scope>NUCLEOTIDE SEQUENCE [LARGE SCALE GENOMIC DNA]</scope>
    <source>
        <strain evidence="8 9">CGMCC 1.7005</strain>
    </source>
</reference>
<dbReference type="OrthoDB" id="981600at2"/>
<dbReference type="Pfam" id="PF07998">
    <property type="entry name" value="Peptidase_M54"/>
    <property type="match status" value="1"/>
</dbReference>
<dbReference type="PANTHER" id="PTHR15910:SF1">
    <property type="entry name" value="ARCHAEMETZINCIN-2"/>
    <property type="match status" value="1"/>
</dbReference>
<sequence>MKTILSLVLVAFFLSACSSNQPLKIAIQPFEGVNQVDVELIKSSLAENYKAKVYVLETMDIPQSTFTHVKTPRYRADQLIAFLKENKKETIDHIIGLIAKDISTTKKNADGSVKEPASKYKDWGIFGLGYRPGVSCIVSTYRLSKRRPDRRSQLIKIANHEIGHNLGLSHCDRTSDCVMRDAAESIKTIDKVGSTLCTHCKEDIK</sequence>
<dbReference type="EMBL" id="FPAS01000001">
    <property type="protein sequence ID" value="SFT36995.1"/>
    <property type="molecule type" value="Genomic_DNA"/>
</dbReference>
<keyword evidence="4" id="KW-0378">Hydrolase</keyword>
<dbReference type="PROSITE" id="PS51257">
    <property type="entry name" value="PROKAR_LIPOPROTEIN"/>
    <property type="match status" value="1"/>
</dbReference>
<evidence type="ECO:0000256" key="5">
    <source>
        <dbReference type="ARBA" id="ARBA00022833"/>
    </source>
</evidence>
<comment type="cofactor">
    <cofactor evidence="1">
        <name>Zn(2+)</name>
        <dbReference type="ChEBI" id="CHEBI:29105"/>
    </cofactor>
</comment>
<dbReference type="AlphaFoldDB" id="A0A1I6XFB5"/>
<evidence type="ECO:0000256" key="1">
    <source>
        <dbReference type="ARBA" id="ARBA00001947"/>
    </source>
</evidence>
<protein>
    <submittedName>
        <fullName evidence="8">Archaemetzincin</fullName>
    </submittedName>
</protein>
<gene>
    <name evidence="8" type="ORF">SAMN05216474_0159</name>
</gene>
<dbReference type="CDD" id="cd11375">
    <property type="entry name" value="Peptidase_M54"/>
    <property type="match status" value="1"/>
</dbReference>
<dbReference type="SUPFAM" id="SSF55486">
    <property type="entry name" value="Metalloproteases ('zincins'), catalytic domain"/>
    <property type="match status" value="1"/>
</dbReference>
<feature type="signal peptide" evidence="7">
    <location>
        <begin position="1"/>
        <end position="20"/>
    </location>
</feature>
<evidence type="ECO:0000256" key="4">
    <source>
        <dbReference type="ARBA" id="ARBA00022801"/>
    </source>
</evidence>
<evidence type="ECO:0000313" key="8">
    <source>
        <dbReference type="EMBL" id="SFT36995.1"/>
    </source>
</evidence>
<keyword evidence="9" id="KW-1185">Reference proteome</keyword>
<keyword evidence="3" id="KW-0479">Metal-binding</keyword>
<keyword evidence="7" id="KW-0732">Signal</keyword>
<dbReference type="RefSeq" id="WP_090245232.1">
    <property type="nucleotide sequence ID" value="NZ_FPAS01000001.1"/>
</dbReference>
<keyword evidence="5" id="KW-0862">Zinc</keyword>
<name>A0A1I6XFB5_9FLAO</name>
<evidence type="ECO:0000313" key="9">
    <source>
        <dbReference type="Proteomes" id="UP000236454"/>
    </source>
</evidence>
<dbReference type="STRING" id="477690.SAMN05216474_0159"/>
<dbReference type="GO" id="GO:0006508">
    <property type="term" value="P:proteolysis"/>
    <property type="evidence" value="ECO:0007669"/>
    <property type="project" value="UniProtKB-KW"/>
</dbReference>
<dbReference type="Proteomes" id="UP000236454">
    <property type="component" value="Unassembled WGS sequence"/>
</dbReference>
<evidence type="ECO:0000256" key="2">
    <source>
        <dbReference type="ARBA" id="ARBA00022670"/>
    </source>
</evidence>
<dbReference type="InterPro" id="IPR012962">
    <property type="entry name" value="Pept_M54_archaemetzincn"/>
</dbReference>
<keyword evidence="6" id="KW-0482">Metalloprotease</keyword>
<keyword evidence="2" id="KW-0645">Protease</keyword>
<organism evidence="8 9">
    <name type="scientific">Lishizhenia tianjinensis</name>
    <dbReference type="NCBI Taxonomy" id="477690"/>
    <lineage>
        <taxon>Bacteria</taxon>
        <taxon>Pseudomonadati</taxon>
        <taxon>Bacteroidota</taxon>
        <taxon>Flavobacteriia</taxon>
        <taxon>Flavobacteriales</taxon>
        <taxon>Crocinitomicaceae</taxon>
        <taxon>Lishizhenia</taxon>
    </lineage>
</organism>
<evidence type="ECO:0000256" key="7">
    <source>
        <dbReference type="SAM" id="SignalP"/>
    </source>
</evidence>
<evidence type="ECO:0000256" key="3">
    <source>
        <dbReference type="ARBA" id="ARBA00022723"/>
    </source>
</evidence>
<proteinExistence type="predicted"/>
<dbReference type="PANTHER" id="PTHR15910">
    <property type="entry name" value="ARCHAEMETZINCIN"/>
    <property type="match status" value="1"/>
</dbReference>
<dbReference type="GO" id="GO:0008237">
    <property type="term" value="F:metallopeptidase activity"/>
    <property type="evidence" value="ECO:0007669"/>
    <property type="project" value="UniProtKB-KW"/>
</dbReference>
<evidence type="ECO:0000256" key="6">
    <source>
        <dbReference type="ARBA" id="ARBA00023049"/>
    </source>
</evidence>
<dbReference type="GO" id="GO:0046872">
    <property type="term" value="F:metal ion binding"/>
    <property type="evidence" value="ECO:0007669"/>
    <property type="project" value="UniProtKB-KW"/>
</dbReference>
<accession>A0A1I6XFB5</accession>
<dbReference type="Gene3D" id="3.40.390.10">
    <property type="entry name" value="Collagenase (Catalytic Domain)"/>
    <property type="match status" value="1"/>
</dbReference>
<feature type="chain" id="PRO_5014983968" evidence="7">
    <location>
        <begin position="21"/>
        <end position="205"/>
    </location>
</feature>
<dbReference type="InterPro" id="IPR024079">
    <property type="entry name" value="MetalloPept_cat_dom_sf"/>
</dbReference>